<evidence type="ECO:0008006" key="3">
    <source>
        <dbReference type="Google" id="ProtNLM"/>
    </source>
</evidence>
<protein>
    <recommendedName>
        <fullName evidence="3">F-box domain-containing protein</fullName>
    </recommendedName>
</protein>
<gene>
    <name evidence="1" type="ORF">NLI96_g71</name>
</gene>
<dbReference type="InterPro" id="IPR032675">
    <property type="entry name" value="LRR_dom_sf"/>
</dbReference>
<evidence type="ECO:0000313" key="1">
    <source>
        <dbReference type="EMBL" id="KAJ3492347.1"/>
    </source>
</evidence>
<comment type="caution">
    <text evidence="1">The sequence shown here is derived from an EMBL/GenBank/DDBJ whole genome shotgun (WGS) entry which is preliminary data.</text>
</comment>
<dbReference type="SUPFAM" id="SSF52047">
    <property type="entry name" value="RNI-like"/>
    <property type="match status" value="1"/>
</dbReference>
<organism evidence="1 2">
    <name type="scientific">Meripilus lineatus</name>
    <dbReference type="NCBI Taxonomy" id="2056292"/>
    <lineage>
        <taxon>Eukaryota</taxon>
        <taxon>Fungi</taxon>
        <taxon>Dikarya</taxon>
        <taxon>Basidiomycota</taxon>
        <taxon>Agaricomycotina</taxon>
        <taxon>Agaricomycetes</taxon>
        <taxon>Polyporales</taxon>
        <taxon>Meripilaceae</taxon>
        <taxon>Meripilus</taxon>
    </lineage>
</organism>
<accession>A0AAD5VF47</accession>
<evidence type="ECO:0000313" key="2">
    <source>
        <dbReference type="Proteomes" id="UP001212997"/>
    </source>
</evidence>
<keyword evidence="2" id="KW-1185">Reference proteome</keyword>
<dbReference type="Proteomes" id="UP001212997">
    <property type="component" value="Unassembled WGS sequence"/>
</dbReference>
<dbReference type="EMBL" id="JANAWD010000001">
    <property type="protein sequence ID" value="KAJ3492347.1"/>
    <property type="molecule type" value="Genomic_DNA"/>
</dbReference>
<dbReference type="Gene3D" id="3.80.10.10">
    <property type="entry name" value="Ribonuclease Inhibitor"/>
    <property type="match status" value="1"/>
</dbReference>
<reference evidence="1" key="1">
    <citation type="submission" date="2022-07" db="EMBL/GenBank/DDBJ databases">
        <title>Genome Sequence of Physisporinus lineatus.</title>
        <authorList>
            <person name="Buettner E."/>
        </authorList>
    </citation>
    <scope>NUCLEOTIDE SEQUENCE</scope>
    <source>
        <strain evidence="1">VT162</strain>
    </source>
</reference>
<name>A0AAD5VF47_9APHY</name>
<sequence>MRVSPLLYDLGIPTLLKGTVTLGTGSEIHSFSLFLSAKSTQARRSHLRRLTINTTPWDLKHHNQNSSARESVAAILKGATHLESLDFPYCQPFFDIEHPSVIQALASITSLRRLHLGRADNTSEAIFELFTEFSSPISELLISRVIDGEWNQMPHIFHRLPRVEELALRFEGDLMSPEYLPRVFPNLKKLSIFNFQVTQKLKESEIDEMLFRRTQSLITWPSFDFVSSPALCLAWYGPTCPVRRVRTRLIKPCAVAAFCRFLQSAKPSILEFTIHLRQDLFDPGPLFHGLSTVAQPEALSVTFKGDEWDDDIHISDAWVGSILKYQ</sequence>
<dbReference type="AlphaFoldDB" id="A0AAD5VF47"/>
<proteinExistence type="predicted"/>